<protein>
    <submittedName>
        <fullName evidence="1">Uncharacterized protein</fullName>
    </submittedName>
</protein>
<evidence type="ECO:0000313" key="2">
    <source>
        <dbReference type="Proteomes" id="UP001054945"/>
    </source>
</evidence>
<evidence type="ECO:0000313" key="1">
    <source>
        <dbReference type="EMBL" id="GIY92317.1"/>
    </source>
</evidence>
<keyword evidence="2" id="KW-1185">Reference proteome</keyword>
<accession>A0AAV4XAX6</accession>
<reference evidence="1 2" key="1">
    <citation type="submission" date="2021-06" db="EMBL/GenBank/DDBJ databases">
        <title>Caerostris extrusa draft genome.</title>
        <authorList>
            <person name="Kono N."/>
            <person name="Arakawa K."/>
        </authorList>
    </citation>
    <scope>NUCLEOTIDE SEQUENCE [LARGE SCALE GENOMIC DNA]</scope>
</reference>
<gene>
    <name evidence="1" type="ORF">CEXT_237901</name>
</gene>
<comment type="caution">
    <text evidence="1">The sequence shown here is derived from an EMBL/GenBank/DDBJ whole genome shotgun (WGS) entry which is preliminary data.</text>
</comment>
<dbReference type="AlphaFoldDB" id="A0AAV4XAX6"/>
<sequence length="121" mass="13883">MIVMNFMCMAIQVWMNEAYLFVPQYLVRFTYFFKSTCTIIDKQYMFKYHKINDHPAPEVRTSGSPGVPRTTHHVPNTGSLQCFSPKRECSILSQLDCRCTDCPQPEYSAAKNILSPGGKFT</sequence>
<organism evidence="1 2">
    <name type="scientific">Caerostris extrusa</name>
    <name type="common">Bark spider</name>
    <name type="synonym">Caerostris bankana</name>
    <dbReference type="NCBI Taxonomy" id="172846"/>
    <lineage>
        <taxon>Eukaryota</taxon>
        <taxon>Metazoa</taxon>
        <taxon>Ecdysozoa</taxon>
        <taxon>Arthropoda</taxon>
        <taxon>Chelicerata</taxon>
        <taxon>Arachnida</taxon>
        <taxon>Araneae</taxon>
        <taxon>Araneomorphae</taxon>
        <taxon>Entelegynae</taxon>
        <taxon>Araneoidea</taxon>
        <taxon>Araneidae</taxon>
        <taxon>Caerostris</taxon>
    </lineage>
</organism>
<dbReference type="EMBL" id="BPLR01000126">
    <property type="protein sequence ID" value="GIY92317.1"/>
    <property type="molecule type" value="Genomic_DNA"/>
</dbReference>
<name>A0AAV4XAX6_CAEEX</name>
<dbReference type="Proteomes" id="UP001054945">
    <property type="component" value="Unassembled WGS sequence"/>
</dbReference>
<proteinExistence type="predicted"/>